<proteinExistence type="predicted"/>
<accession>A0ABY9RWL8</accession>
<keyword evidence="2" id="KW-0812">Transmembrane</keyword>
<evidence type="ECO:0000256" key="2">
    <source>
        <dbReference type="SAM" id="Phobius"/>
    </source>
</evidence>
<dbReference type="RefSeq" id="WP_309548955.1">
    <property type="nucleotide sequence ID" value="NZ_CP133762.1"/>
</dbReference>
<evidence type="ECO:0000313" key="4">
    <source>
        <dbReference type="Proteomes" id="UP001250858"/>
    </source>
</evidence>
<protein>
    <submittedName>
        <fullName evidence="3">Uncharacterized protein</fullName>
    </submittedName>
</protein>
<name>A0ABY9RWL8_9ACTN</name>
<organism evidence="3 4">
    <name type="scientific">Streptomyces roseicoloratus</name>
    <dbReference type="NCBI Taxonomy" id="2508722"/>
    <lineage>
        <taxon>Bacteria</taxon>
        <taxon>Bacillati</taxon>
        <taxon>Actinomycetota</taxon>
        <taxon>Actinomycetes</taxon>
        <taxon>Kitasatosporales</taxon>
        <taxon>Streptomycetaceae</taxon>
        <taxon>Streptomyces</taxon>
    </lineage>
</organism>
<evidence type="ECO:0000313" key="3">
    <source>
        <dbReference type="EMBL" id="WMX46400.1"/>
    </source>
</evidence>
<feature type="transmembrane region" description="Helical" evidence="2">
    <location>
        <begin position="58"/>
        <end position="76"/>
    </location>
</feature>
<feature type="region of interest" description="Disordered" evidence="1">
    <location>
        <begin position="1"/>
        <end position="20"/>
    </location>
</feature>
<dbReference type="EMBL" id="CP133762">
    <property type="protein sequence ID" value="WMX46400.1"/>
    <property type="molecule type" value="Genomic_DNA"/>
</dbReference>
<sequence length="265" mass="27501">MTPASDSEPTSEPSSAAVSDVDGRLRAVFAEAAHDITPNPLPLAAVRRRGRAHRRRRAVTLAALAVLSVSGAATVAELSLSAPRTDDRAAPAPPGPSASLPAAPGAPATAVTGRAGAPPVTEVRVVRPGQRVDAGRGWTVWLTAEGKHWTGADGYENSRSVTDGNIDTAVPGISYQSEGDGTGTFHSGLYYGTRSVGRVELREEDGRTVPAELLELPGRPGWGVWYVYTPAALGAGSPDRGTADLNLYDRAGGRIAELPGIRGNR</sequence>
<feature type="region of interest" description="Disordered" evidence="1">
    <location>
        <begin position="82"/>
        <end position="117"/>
    </location>
</feature>
<keyword evidence="2" id="KW-0472">Membrane</keyword>
<evidence type="ECO:0000256" key="1">
    <source>
        <dbReference type="SAM" id="MobiDB-lite"/>
    </source>
</evidence>
<keyword evidence="4" id="KW-1185">Reference proteome</keyword>
<gene>
    <name evidence="3" type="ORF">RGF97_18285</name>
</gene>
<reference evidence="3 4" key="1">
    <citation type="submission" date="2023-09" db="EMBL/GenBank/DDBJ databases">
        <title>Complete genome of Streptomyces roseicoloratus T14.</title>
        <authorList>
            <person name="Bashizi T."/>
            <person name="Kim M.-J."/>
            <person name="Lee G."/>
            <person name="Tagele S.B."/>
            <person name="Shin J.-H."/>
        </authorList>
    </citation>
    <scope>NUCLEOTIDE SEQUENCE [LARGE SCALE GENOMIC DNA]</scope>
    <source>
        <strain evidence="3 4">T14</strain>
    </source>
</reference>
<feature type="compositionally biased region" description="Low complexity" evidence="1">
    <location>
        <begin position="97"/>
        <end position="117"/>
    </location>
</feature>
<keyword evidence="2" id="KW-1133">Transmembrane helix</keyword>
<feature type="compositionally biased region" description="Polar residues" evidence="1">
    <location>
        <begin position="1"/>
        <end position="17"/>
    </location>
</feature>
<dbReference type="Proteomes" id="UP001250858">
    <property type="component" value="Chromosome"/>
</dbReference>